<dbReference type="Proteomes" id="UP000199584">
    <property type="component" value="Unassembled WGS sequence"/>
</dbReference>
<sequence length="157" mass="17682">MKASFRDFIAQNPNCKKYDGNPEAIHIFENILSKDDNIIAMIDATEADKPALSACIQEVENYYKNLPSPTFDLTDNFTKQALGRMVKTILEPFGYQPDTQKDMPKSCSAEFVTSATVYKYVGNATMRVVRKIEEATSPPHFLHLPLSTIPKRSLCKT</sequence>
<reference evidence="2" key="1">
    <citation type="submission" date="2016-10" db="EMBL/GenBank/DDBJ databases">
        <authorList>
            <person name="Varghese N."/>
            <person name="Submissions S."/>
        </authorList>
    </citation>
    <scope>NUCLEOTIDE SEQUENCE [LARGE SCALE GENOMIC DNA]</scope>
    <source>
        <strain evidence="2">DSM 3669</strain>
    </source>
</reference>
<organism evidence="1 2">
    <name type="scientific">Desulfoscipio geothermicus DSM 3669</name>
    <dbReference type="NCBI Taxonomy" id="1121426"/>
    <lineage>
        <taxon>Bacteria</taxon>
        <taxon>Bacillati</taxon>
        <taxon>Bacillota</taxon>
        <taxon>Clostridia</taxon>
        <taxon>Eubacteriales</taxon>
        <taxon>Desulfallaceae</taxon>
        <taxon>Desulfoscipio</taxon>
    </lineage>
</organism>
<evidence type="ECO:0000313" key="1">
    <source>
        <dbReference type="EMBL" id="SFR10933.1"/>
    </source>
</evidence>
<keyword evidence="2" id="KW-1185">Reference proteome</keyword>
<proteinExistence type="predicted"/>
<dbReference type="RefSeq" id="WP_207545184.1">
    <property type="nucleotide sequence ID" value="NZ_FOYM01000022.1"/>
</dbReference>
<protein>
    <submittedName>
        <fullName evidence="1">Uncharacterized protein</fullName>
    </submittedName>
</protein>
<accession>A0A1I6DZQ3</accession>
<gene>
    <name evidence="1" type="ORF">SAMN05660706_12215</name>
</gene>
<name>A0A1I6DZQ3_9FIRM</name>
<evidence type="ECO:0000313" key="2">
    <source>
        <dbReference type="Proteomes" id="UP000199584"/>
    </source>
</evidence>
<dbReference type="EMBL" id="FOYM01000022">
    <property type="protein sequence ID" value="SFR10933.1"/>
    <property type="molecule type" value="Genomic_DNA"/>
</dbReference>
<dbReference type="AlphaFoldDB" id="A0A1I6DZQ3"/>